<feature type="region of interest" description="Disordered" evidence="1">
    <location>
        <begin position="1"/>
        <end position="28"/>
    </location>
</feature>
<dbReference type="Proteomes" id="UP000053144">
    <property type="component" value="Unassembled WGS sequence"/>
</dbReference>
<evidence type="ECO:0000256" key="1">
    <source>
        <dbReference type="SAM" id="MobiDB-lite"/>
    </source>
</evidence>
<dbReference type="EMBL" id="KQ258431">
    <property type="protein sequence ID" value="KOM28357.1"/>
    <property type="molecule type" value="Genomic_DNA"/>
</dbReference>
<name>A0A0L9TCV7_PHAAN</name>
<accession>A0A0L9TCV7</accession>
<protein>
    <submittedName>
        <fullName evidence="2">Uncharacterized protein</fullName>
    </submittedName>
</protein>
<dbReference type="Gramene" id="KOM28357">
    <property type="protein sequence ID" value="KOM28357"/>
    <property type="gene ID" value="LR48_Vigan530s000900"/>
</dbReference>
<sequence length="271" mass="27902">MESEKKSKSAKEEKPQVPLNSSLPLSGTQEHMLAPLRGESAAEGRFDFALVPLSGSLPLSALAKEGPRHISLSYFPKIFPQIEGKPSYLALASPRSRLPSLSPPSPRSRSHLPPLALASPRSRLPSLSPPLALASLPSLSLSLPPLALAPSLSRWLALSLSRSVALLLRRSLGLALKTTAPKSLASASPLKGRPSGGGASMLAAVLGGFDDGGGGGEAAEANAEGGGTMLMSAASGSCFGFQAFVTVAGELLIVVALGFSRVLHLVCEILF</sequence>
<feature type="compositionally biased region" description="Basic and acidic residues" evidence="1">
    <location>
        <begin position="1"/>
        <end position="15"/>
    </location>
</feature>
<dbReference type="AlphaFoldDB" id="A0A0L9TCV7"/>
<reference evidence="3" key="1">
    <citation type="journal article" date="2015" name="Proc. Natl. Acad. Sci. U.S.A.">
        <title>Genome sequencing of adzuki bean (Vigna angularis) provides insight into high starch and low fat accumulation and domestication.</title>
        <authorList>
            <person name="Yang K."/>
            <person name="Tian Z."/>
            <person name="Chen C."/>
            <person name="Luo L."/>
            <person name="Zhao B."/>
            <person name="Wang Z."/>
            <person name="Yu L."/>
            <person name="Li Y."/>
            <person name="Sun Y."/>
            <person name="Li W."/>
            <person name="Chen Y."/>
            <person name="Li Y."/>
            <person name="Zhang Y."/>
            <person name="Ai D."/>
            <person name="Zhao J."/>
            <person name="Shang C."/>
            <person name="Ma Y."/>
            <person name="Wu B."/>
            <person name="Wang M."/>
            <person name="Gao L."/>
            <person name="Sun D."/>
            <person name="Zhang P."/>
            <person name="Guo F."/>
            <person name="Wang W."/>
            <person name="Li Y."/>
            <person name="Wang J."/>
            <person name="Varshney R.K."/>
            <person name="Wang J."/>
            <person name="Ling H.Q."/>
            <person name="Wan P."/>
        </authorList>
    </citation>
    <scope>NUCLEOTIDE SEQUENCE</scope>
    <source>
        <strain evidence="3">cv. Jingnong 6</strain>
    </source>
</reference>
<proteinExistence type="predicted"/>
<gene>
    <name evidence="2" type="ORF">LR48_Vigan530s000900</name>
</gene>
<feature type="compositionally biased region" description="Polar residues" evidence="1">
    <location>
        <begin position="18"/>
        <end position="28"/>
    </location>
</feature>
<feature type="region of interest" description="Disordered" evidence="1">
    <location>
        <begin position="96"/>
        <end position="116"/>
    </location>
</feature>
<evidence type="ECO:0000313" key="2">
    <source>
        <dbReference type="EMBL" id="KOM28357.1"/>
    </source>
</evidence>
<evidence type="ECO:0000313" key="3">
    <source>
        <dbReference type="Proteomes" id="UP000053144"/>
    </source>
</evidence>
<organism evidence="2 3">
    <name type="scientific">Phaseolus angularis</name>
    <name type="common">Azuki bean</name>
    <name type="synonym">Vigna angularis</name>
    <dbReference type="NCBI Taxonomy" id="3914"/>
    <lineage>
        <taxon>Eukaryota</taxon>
        <taxon>Viridiplantae</taxon>
        <taxon>Streptophyta</taxon>
        <taxon>Embryophyta</taxon>
        <taxon>Tracheophyta</taxon>
        <taxon>Spermatophyta</taxon>
        <taxon>Magnoliopsida</taxon>
        <taxon>eudicotyledons</taxon>
        <taxon>Gunneridae</taxon>
        <taxon>Pentapetalae</taxon>
        <taxon>rosids</taxon>
        <taxon>fabids</taxon>
        <taxon>Fabales</taxon>
        <taxon>Fabaceae</taxon>
        <taxon>Papilionoideae</taxon>
        <taxon>50 kb inversion clade</taxon>
        <taxon>NPAAA clade</taxon>
        <taxon>indigoferoid/millettioid clade</taxon>
        <taxon>Phaseoleae</taxon>
        <taxon>Vigna</taxon>
    </lineage>
</organism>